<keyword evidence="6" id="KW-0170">Cobalt</keyword>
<dbReference type="Pfam" id="PF02574">
    <property type="entry name" value="S-methyl_trans"/>
    <property type="match status" value="1"/>
</dbReference>
<dbReference type="EMBL" id="UINC01064757">
    <property type="protein sequence ID" value="SVB93724.1"/>
    <property type="molecule type" value="Genomic_DNA"/>
</dbReference>
<evidence type="ECO:0000313" key="8">
    <source>
        <dbReference type="EMBL" id="SVB93724.1"/>
    </source>
</evidence>
<protein>
    <recommendedName>
        <fullName evidence="7">Hcy-binding domain-containing protein</fullName>
    </recommendedName>
</protein>
<evidence type="ECO:0000256" key="6">
    <source>
        <dbReference type="ARBA" id="ARBA00023285"/>
    </source>
</evidence>
<evidence type="ECO:0000256" key="5">
    <source>
        <dbReference type="ARBA" id="ARBA00022723"/>
    </source>
</evidence>
<feature type="non-terminal residue" evidence="8">
    <location>
        <position position="155"/>
    </location>
</feature>
<keyword evidence="5" id="KW-0479">Metal-binding</keyword>
<evidence type="ECO:0000256" key="1">
    <source>
        <dbReference type="ARBA" id="ARBA00010398"/>
    </source>
</evidence>
<accession>A0A382I207</accession>
<dbReference type="GO" id="GO:0046872">
    <property type="term" value="F:metal ion binding"/>
    <property type="evidence" value="ECO:0007669"/>
    <property type="project" value="UniProtKB-KW"/>
</dbReference>
<evidence type="ECO:0000259" key="7">
    <source>
        <dbReference type="PROSITE" id="PS50970"/>
    </source>
</evidence>
<dbReference type="PANTHER" id="PTHR45833:SF1">
    <property type="entry name" value="METHIONINE SYNTHASE"/>
    <property type="match status" value="1"/>
</dbReference>
<dbReference type="GO" id="GO:0005829">
    <property type="term" value="C:cytosol"/>
    <property type="evidence" value="ECO:0007669"/>
    <property type="project" value="TreeGrafter"/>
</dbReference>
<dbReference type="GO" id="GO:0032259">
    <property type="term" value="P:methylation"/>
    <property type="evidence" value="ECO:0007669"/>
    <property type="project" value="UniProtKB-KW"/>
</dbReference>
<evidence type="ECO:0000256" key="2">
    <source>
        <dbReference type="ARBA" id="ARBA00022603"/>
    </source>
</evidence>
<gene>
    <name evidence="8" type="ORF">METZ01_LOCUS246578</name>
</gene>
<dbReference type="GO" id="GO:0008705">
    <property type="term" value="F:methionine synthase activity"/>
    <property type="evidence" value="ECO:0007669"/>
    <property type="project" value="TreeGrafter"/>
</dbReference>
<organism evidence="8">
    <name type="scientific">marine metagenome</name>
    <dbReference type="NCBI Taxonomy" id="408172"/>
    <lineage>
        <taxon>unclassified sequences</taxon>
        <taxon>metagenomes</taxon>
        <taxon>ecological metagenomes</taxon>
    </lineage>
</organism>
<dbReference type="GO" id="GO:0046653">
    <property type="term" value="P:tetrahydrofolate metabolic process"/>
    <property type="evidence" value="ECO:0007669"/>
    <property type="project" value="TreeGrafter"/>
</dbReference>
<dbReference type="GO" id="GO:0050667">
    <property type="term" value="P:homocysteine metabolic process"/>
    <property type="evidence" value="ECO:0007669"/>
    <property type="project" value="TreeGrafter"/>
</dbReference>
<dbReference type="SUPFAM" id="SSF82282">
    <property type="entry name" value="Homocysteine S-methyltransferase"/>
    <property type="match status" value="1"/>
</dbReference>
<proteinExistence type="inferred from homology"/>
<evidence type="ECO:0000256" key="3">
    <source>
        <dbReference type="ARBA" id="ARBA00022679"/>
    </source>
</evidence>
<feature type="domain" description="Hcy-binding" evidence="7">
    <location>
        <begin position="1"/>
        <end position="155"/>
    </location>
</feature>
<dbReference type="AlphaFoldDB" id="A0A382I207"/>
<name>A0A382I207_9ZZZZ</name>
<dbReference type="InterPro" id="IPR036589">
    <property type="entry name" value="HCY_dom_sf"/>
</dbReference>
<evidence type="ECO:0000256" key="4">
    <source>
        <dbReference type="ARBA" id="ARBA00022691"/>
    </source>
</evidence>
<sequence>MAKRIVILDGAMGTMIQQNILQERDFRGERFADWDRDLKGHNDLLGITRPELIGSIHRAYLEAGADIIETNTFNSTRIALADYGMESLAYELNLANAKLARSAADDVMAAAPGRQCFVAGALGPTNRTASISPDVNDPAFRAVTYDQLVEAYIEQ</sequence>
<dbReference type="InterPro" id="IPR003726">
    <property type="entry name" value="HCY_dom"/>
</dbReference>
<keyword evidence="4" id="KW-0949">S-adenosyl-L-methionine</keyword>
<reference evidence="8" key="1">
    <citation type="submission" date="2018-05" db="EMBL/GenBank/DDBJ databases">
        <authorList>
            <person name="Lanie J.A."/>
            <person name="Ng W.-L."/>
            <person name="Kazmierczak K.M."/>
            <person name="Andrzejewski T.M."/>
            <person name="Davidsen T.M."/>
            <person name="Wayne K.J."/>
            <person name="Tettelin H."/>
            <person name="Glass J.I."/>
            <person name="Rusch D."/>
            <person name="Podicherti R."/>
            <person name="Tsui H.-C.T."/>
            <person name="Winkler M.E."/>
        </authorList>
    </citation>
    <scope>NUCLEOTIDE SEQUENCE</scope>
</reference>
<dbReference type="PANTHER" id="PTHR45833">
    <property type="entry name" value="METHIONINE SYNTHASE"/>
    <property type="match status" value="1"/>
</dbReference>
<dbReference type="InterPro" id="IPR050554">
    <property type="entry name" value="Met_Synthase/Corrinoid"/>
</dbReference>
<dbReference type="Gene3D" id="3.20.20.330">
    <property type="entry name" value="Homocysteine-binding-like domain"/>
    <property type="match status" value="1"/>
</dbReference>
<dbReference type="PROSITE" id="PS50970">
    <property type="entry name" value="HCY"/>
    <property type="match status" value="1"/>
</dbReference>
<comment type="similarity">
    <text evidence="1">Belongs to the vitamin-B12 dependent methionine synthase family.</text>
</comment>
<keyword evidence="2" id="KW-0489">Methyltransferase</keyword>
<keyword evidence="3" id="KW-0808">Transferase</keyword>